<keyword evidence="10" id="KW-1185">Reference proteome</keyword>
<dbReference type="PROSITE" id="PS00251">
    <property type="entry name" value="THD_1"/>
    <property type="match status" value="1"/>
</dbReference>
<dbReference type="OrthoDB" id="6159739at2759"/>
<dbReference type="GeneID" id="115628933"/>
<keyword evidence="8" id="KW-0812">Transmembrane</keyword>
<dbReference type="InterPro" id="IPR021184">
    <property type="entry name" value="TNF_CS"/>
</dbReference>
<evidence type="ECO:0000256" key="8">
    <source>
        <dbReference type="SAM" id="Phobius"/>
    </source>
</evidence>
<feature type="region of interest" description="Disordered" evidence="7">
    <location>
        <begin position="252"/>
        <end position="281"/>
    </location>
</feature>
<feature type="domain" description="THD" evidence="9">
    <location>
        <begin position="295"/>
        <end position="438"/>
    </location>
</feature>
<dbReference type="Pfam" id="PF00229">
    <property type="entry name" value="TNF"/>
    <property type="match status" value="1"/>
</dbReference>
<dbReference type="CTD" id="36054"/>
<dbReference type="PANTHER" id="PTHR15151">
    <property type="entry name" value="PROTEIN EIGER"/>
    <property type="match status" value="1"/>
</dbReference>
<dbReference type="GO" id="GO:0005615">
    <property type="term" value="C:extracellular space"/>
    <property type="evidence" value="ECO:0007669"/>
    <property type="project" value="UniProtKB-KW"/>
</dbReference>
<feature type="transmembrane region" description="Helical" evidence="8">
    <location>
        <begin position="36"/>
        <end position="58"/>
    </location>
</feature>
<dbReference type="GO" id="GO:0005164">
    <property type="term" value="F:tumor necrosis factor receptor binding"/>
    <property type="evidence" value="ECO:0007669"/>
    <property type="project" value="InterPro"/>
</dbReference>
<evidence type="ECO:0000256" key="7">
    <source>
        <dbReference type="SAM" id="MobiDB-lite"/>
    </source>
</evidence>
<feature type="compositionally biased region" description="Acidic residues" evidence="7">
    <location>
        <begin position="110"/>
        <end position="126"/>
    </location>
</feature>
<dbReference type="GO" id="GO:0005125">
    <property type="term" value="F:cytokine activity"/>
    <property type="evidence" value="ECO:0007669"/>
    <property type="project" value="UniProtKB-KW"/>
</dbReference>
<evidence type="ECO:0000256" key="6">
    <source>
        <dbReference type="ARBA" id="ARBA00023180"/>
    </source>
</evidence>
<feature type="region of interest" description="Disordered" evidence="7">
    <location>
        <begin position="104"/>
        <end position="126"/>
    </location>
</feature>
<keyword evidence="4" id="KW-0964">Secreted</keyword>
<evidence type="ECO:0000313" key="11">
    <source>
        <dbReference type="RefSeq" id="XP_030381069.1"/>
    </source>
</evidence>
<dbReference type="RefSeq" id="XP_030381069.1">
    <property type="nucleotide sequence ID" value="XM_030525209.1"/>
</dbReference>
<dbReference type="Proteomes" id="UP000504634">
    <property type="component" value="Unplaced"/>
</dbReference>
<dbReference type="PROSITE" id="PS50049">
    <property type="entry name" value="THD_2"/>
    <property type="match status" value="1"/>
</dbReference>
<evidence type="ECO:0000259" key="9">
    <source>
        <dbReference type="PROSITE" id="PS50049"/>
    </source>
</evidence>
<keyword evidence="3" id="KW-0202">Cytokine</keyword>
<evidence type="ECO:0000256" key="1">
    <source>
        <dbReference type="ARBA" id="ARBA00004613"/>
    </source>
</evidence>
<gene>
    <name evidence="11" type="primary">LOC115628933</name>
</gene>
<evidence type="ECO:0000256" key="5">
    <source>
        <dbReference type="ARBA" id="ARBA00023157"/>
    </source>
</evidence>
<dbReference type="InterPro" id="IPR051748">
    <property type="entry name" value="TNF_Ligand_Superfamily"/>
</dbReference>
<dbReference type="Gene3D" id="2.60.120.40">
    <property type="match status" value="1"/>
</dbReference>
<keyword evidence="8" id="KW-0472">Membrane</keyword>
<sequence>MTAETLKPFITPTSAVDNFPAMHSSASHSQRKTKQLIAIVLSGAALALAVILLSLTVWQTTRVSHLDTELKSLKRVIESLQQRLGIQYLEDVDEFQQEYSKALTDRFNGEQDEDDNTLIEPEDEEYNEDYSYDYTDIIKKFHNYSEESSAEQGLEDTDGSVSTDDNVFDDFKNYNDSRKHKKQRKSRSIAEPRNDIQTYDEVQLYPHPPTENQTKSQQDQLNKAASSERESADIISHHRKKFPPHGRHFVSEHRHHVSPLRRRVGRRRHLAQRSSGESLISAKNTNRRDVFSSTPAAHFHLNRKVPHHNAPISLESYHGDMYIGHATAGNENAWQQHFTVHNGVLTVHEPGLYYVYAQICYNNTHDQNGFIIFHGHTPFLQCLNTVPTNMPQKVHTCHTSGLIQLQEQESIHLRDIHSDRNVMLKDANNRSYFGLIKV</sequence>
<protein>
    <submittedName>
        <fullName evidence="11">Protein eiger isoform X1</fullName>
    </submittedName>
</protein>
<evidence type="ECO:0000256" key="4">
    <source>
        <dbReference type="ARBA" id="ARBA00022525"/>
    </source>
</evidence>
<comment type="subcellular location">
    <subcellularLocation>
        <location evidence="1">Secreted</location>
    </subcellularLocation>
</comment>
<name>A0A6J2TY63_DROLE</name>
<accession>A0A6J2TY63</accession>
<organism evidence="10 11">
    <name type="scientific">Drosophila lebanonensis</name>
    <name type="common">Fruit fly</name>
    <name type="synonym">Scaptodrosophila lebanonensis</name>
    <dbReference type="NCBI Taxonomy" id="7225"/>
    <lineage>
        <taxon>Eukaryota</taxon>
        <taxon>Metazoa</taxon>
        <taxon>Ecdysozoa</taxon>
        <taxon>Arthropoda</taxon>
        <taxon>Hexapoda</taxon>
        <taxon>Insecta</taxon>
        <taxon>Pterygota</taxon>
        <taxon>Neoptera</taxon>
        <taxon>Endopterygota</taxon>
        <taxon>Diptera</taxon>
        <taxon>Brachycera</taxon>
        <taxon>Muscomorpha</taxon>
        <taxon>Ephydroidea</taxon>
        <taxon>Drosophilidae</taxon>
        <taxon>Scaptodrosophila</taxon>
    </lineage>
</organism>
<feature type="compositionally biased region" description="Polar residues" evidence="7">
    <location>
        <begin position="210"/>
        <end position="225"/>
    </location>
</feature>
<keyword evidence="5" id="KW-1015">Disulfide bond</keyword>
<keyword evidence="8" id="KW-1133">Transmembrane helix</keyword>
<feature type="region of interest" description="Disordered" evidence="7">
    <location>
        <begin position="149"/>
        <end position="234"/>
    </location>
</feature>
<evidence type="ECO:0000256" key="3">
    <source>
        <dbReference type="ARBA" id="ARBA00022514"/>
    </source>
</evidence>
<feature type="compositionally biased region" description="Polar residues" evidence="7">
    <location>
        <begin position="272"/>
        <end position="281"/>
    </location>
</feature>
<dbReference type="PANTHER" id="PTHR15151:SF24">
    <property type="entry name" value="A PROLIFERATION-INDUCING LIGAND-LIKE PROTEIN-RELATED"/>
    <property type="match status" value="1"/>
</dbReference>
<evidence type="ECO:0000256" key="2">
    <source>
        <dbReference type="ARBA" id="ARBA00008670"/>
    </source>
</evidence>
<comment type="similarity">
    <text evidence="2">Belongs to the tumor necrosis factor family.</text>
</comment>
<proteinExistence type="inferred from homology"/>
<dbReference type="AlphaFoldDB" id="A0A6J2TY63"/>
<dbReference type="SUPFAM" id="SSF49842">
    <property type="entry name" value="TNF-like"/>
    <property type="match status" value="1"/>
</dbReference>
<feature type="compositionally biased region" description="Basic residues" evidence="7">
    <location>
        <begin position="252"/>
        <end position="271"/>
    </location>
</feature>
<dbReference type="GO" id="GO:0016020">
    <property type="term" value="C:membrane"/>
    <property type="evidence" value="ECO:0007669"/>
    <property type="project" value="InterPro"/>
</dbReference>
<feature type="compositionally biased region" description="Basic residues" evidence="7">
    <location>
        <begin position="178"/>
        <end position="187"/>
    </location>
</feature>
<dbReference type="InterPro" id="IPR008983">
    <property type="entry name" value="Tumour_necrosis_fac-like_dom"/>
</dbReference>
<keyword evidence="6" id="KW-0325">Glycoprotein</keyword>
<dbReference type="InterPro" id="IPR006052">
    <property type="entry name" value="TNF_dom"/>
</dbReference>
<reference evidence="11" key="1">
    <citation type="submission" date="2025-08" db="UniProtKB">
        <authorList>
            <consortium name="RefSeq"/>
        </authorList>
    </citation>
    <scope>IDENTIFICATION</scope>
    <source>
        <strain evidence="11">11010-0011.00</strain>
        <tissue evidence="11">Whole body</tissue>
    </source>
</reference>
<dbReference type="GO" id="GO:0006955">
    <property type="term" value="P:immune response"/>
    <property type="evidence" value="ECO:0007669"/>
    <property type="project" value="InterPro"/>
</dbReference>
<evidence type="ECO:0000313" key="10">
    <source>
        <dbReference type="Proteomes" id="UP000504634"/>
    </source>
</evidence>